<dbReference type="PANTHER" id="PTHR11078:SF3">
    <property type="entry name" value="ANTITERMINATION NUSB DOMAIN-CONTAINING PROTEIN"/>
    <property type="match status" value="1"/>
</dbReference>
<dbReference type="SUPFAM" id="SSF48013">
    <property type="entry name" value="NusB-like"/>
    <property type="match status" value="1"/>
</dbReference>
<evidence type="ECO:0000313" key="10">
    <source>
        <dbReference type="Proteomes" id="UP000619260"/>
    </source>
</evidence>
<proteinExistence type="inferred from homology"/>
<dbReference type="Proteomes" id="UP000619260">
    <property type="component" value="Unassembled WGS sequence"/>
</dbReference>
<dbReference type="InterPro" id="IPR035926">
    <property type="entry name" value="NusB-like_sf"/>
</dbReference>
<evidence type="ECO:0000256" key="3">
    <source>
        <dbReference type="ARBA" id="ARBA00022884"/>
    </source>
</evidence>
<keyword evidence="2 6" id="KW-0889">Transcription antitermination</keyword>
<dbReference type="Gene3D" id="1.10.940.10">
    <property type="entry name" value="NusB-like"/>
    <property type="match status" value="1"/>
</dbReference>
<feature type="domain" description="NusB/RsmB/TIM44" evidence="8">
    <location>
        <begin position="41"/>
        <end position="166"/>
    </location>
</feature>
<name>A0A8J3YQ71_9ACTN</name>
<organism evidence="9 10">
    <name type="scientific">Virgisporangium aliadipatigenens</name>
    <dbReference type="NCBI Taxonomy" id="741659"/>
    <lineage>
        <taxon>Bacteria</taxon>
        <taxon>Bacillati</taxon>
        <taxon>Actinomycetota</taxon>
        <taxon>Actinomycetes</taxon>
        <taxon>Micromonosporales</taxon>
        <taxon>Micromonosporaceae</taxon>
        <taxon>Virgisporangium</taxon>
    </lineage>
</organism>
<evidence type="ECO:0000256" key="2">
    <source>
        <dbReference type="ARBA" id="ARBA00022814"/>
    </source>
</evidence>
<evidence type="ECO:0000259" key="8">
    <source>
        <dbReference type="Pfam" id="PF01029"/>
    </source>
</evidence>
<dbReference type="PANTHER" id="PTHR11078">
    <property type="entry name" value="N UTILIZATION SUBSTANCE PROTEIN B-RELATED"/>
    <property type="match status" value="1"/>
</dbReference>
<dbReference type="InterPro" id="IPR006027">
    <property type="entry name" value="NusB_RsmB_TIM44"/>
</dbReference>
<evidence type="ECO:0000256" key="4">
    <source>
        <dbReference type="ARBA" id="ARBA00023015"/>
    </source>
</evidence>
<dbReference type="GO" id="GO:0006353">
    <property type="term" value="P:DNA-templated transcription termination"/>
    <property type="evidence" value="ECO:0007669"/>
    <property type="project" value="UniProtKB-UniRule"/>
</dbReference>
<keyword evidence="10" id="KW-1185">Reference proteome</keyword>
<comment type="function">
    <text evidence="6">Involved in transcription antitermination. Required for transcription of ribosomal RNA (rRNA) genes. Binds specifically to the boxA antiterminator sequence of the ribosomal RNA (rrn) operons.</text>
</comment>
<reference evidence="9" key="1">
    <citation type="submission" date="2021-01" db="EMBL/GenBank/DDBJ databases">
        <title>Whole genome shotgun sequence of Virgisporangium aliadipatigenens NBRC 105644.</title>
        <authorList>
            <person name="Komaki H."/>
            <person name="Tamura T."/>
        </authorList>
    </citation>
    <scope>NUCLEOTIDE SEQUENCE</scope>
    <source>
        <strain evidence="9">NBRC 105644</strain>
    </source>
</reference>
<keyword evidence="3 6" id="KW-0694">RNA-binding</keyword>
<feature type="region of interest" description="Disordered" evidence="7">
    <location>
        <begin position="1"/>
        <end position="40"/>
    </location>
</feature>
<accession>A0A8J3YQ71</accession>
<dbReference type="GO" id="GO:0003723">
    <property type="term" value="F:RNA binding"/>
    <property type="evidence" value="ECO:0007669"/>
    <property type="project" value="UniProtKB-UniRule"/>
</dbReference>
<dbReference type="InterPro" id="IPR011605">
    <property type="entry name" value="NusB_fam"/>
</dbReference>
<evidence type="ECO:0000313" key="9">
    <source>
        <dbReference type="EMBL" id="GIJ47798.1"/>
    </source>
</evidence>
<dbReference type="NCBIfam" id="TIGR01951">
    <property type="entry name" value="nusB"/>
    <property type="match status" value="1"/>
</dbReference>
<dbReference type="HAMAP" id="MF_00073">
    <property type="entry name" value="NusB"/>
    <property type="match status" value="1"/>
</dbReference>
<dbReference type="AlphaFoldDB" id="A0A8J3YQ71"/>
<dbReference type="GO" id="GO:0031564">
    <property type="term" value="P:transcription antitermination"/>
    <property type="evidence" value="ECO:0007669"/>
    <property type="project" value="UniProtKB-KW"/>
</dbReference>
<keyword evidence="4 6" id="KW-0805">Transcription regulation</keyword>
<comment type="similarity">
    <text evidence="1 6">Belongs to the NusB family.</text>
</comment>
<evidence type="ECO:0000256" key="6">
    <source>
        <dbReference type="HAMAP-Rule" id="MF_00073"/>
    </source>
</evidence>
<keyword evidence="5 6" id="KW-0804">Transcription</keyword>
<dbReference type="GO" id="GO:0005829">
    <property type="term" value="C:cytosol"/>
    <property type="evidence" value="ECO:0007669"/>
    <property type="project" value="TreeGrafter"/>
</dbReference>
<gene>
    <name evidence="6 9" type="primary">nusB</name>
    <name evidence="9" type="ORF">Val02_46840</name>
</gene>
<comment type="caution">
    <text evidence="9">The sequence shown here is derived from an EMBL/GenBank/DDBJ whole genome shotgun (WGS) entry which is preliminary data.</text>
</comment>
<dbReference type="Pfam" id="PF01029">
    <property type="entry name" value="NusB"/>
    <property type="match status" value="1"/>
</dbReference>
<dbReference type="CDD" id="cd00619">
    <property type="entry name" value="Terminator_NusB"/>
    <property type="match status" value="1"/>
</dbReference>
<sequence>MTSGDYSLPEYVELDPDPAESGEARPGPDASMPAGNLSSRRKARKRALDVLYEADLRDAEIRPTLETYLGRLEPKPDHLAYTVRLVEGVAGHRDRIDEVISSYAEGWTLDRMPVVDRNLARIAVFELLYADDIDSPVAITEAVELAKALSTDDSPRFLNGVLGRIAEYAA</sequence>
<protein>
    <recommendedName>
        <fullName evidence="6">Transcription antitermination protein NusB</fullName>
    </recommendedName>
    <alternativeName>
        <fullName evidence="6">Antitermination factor NusB</fullName>
    </alternativeName>
</protein>
<evidence type="ECO:0000256" key="5">
    <source>
        <dbReference type="ARBA" id="ARBA00023163"/>
    </source>
</evidence>
<dbReference type="EMBL" id="BOPF01000017">
    <property type="protein sequence ID" value="GIJ47798.1"/>
    <property type="molecule type" value="Genomic_DNA"/>
</dbReference>
<evidence type="ECO:0000256" key="7">
    <source>
        <dbReference type="SAM" id="MobiDB-lite"/>
    </source>
</evidence>
<evidence type="ECO:0000256" key="1">
    <source>
        <dbReference type="ARBA" id="ARBA00005952"/>
    </source>
</evidence>